<evidence type="ECO:0000256" key="7">
    <source>
        <dbReference type="SAM" id="SignalP"/>
    </source>
</evidence>
<keyword evidence="4" id="KW-0902">Two-component regulatory system</keyword>
<dbReference type="Pfam" id="PF00072">
    <property type="entry name" value="Response_reg"/>
    <property type="match status" value="1"/>
</dbReference>
<keyword evidence="10" id="KW-0418">Kinase</keyword>
<dbReference type="CDD" id="cd17546">
    <property type="entry name" value="REC_hyHK_CKI1_RcsC-like"/>
    <property type="match status" value="1"/>
</dbReference>
<keyword evidence="6" id="KW-0812">Transmembrane</keyword>
<evidence type="ECO:0000256" key="2">
    <source>
        <dbReference type="ARBA" id="ARBA00012438"/>
    </source>
</evidence>
<feature type="transmembrane region" description="Helical" evidence="6">
    <location>
        <begin position="300"/>
        <end position="321"/>
    </location>
</feature>
<dbReference type="Pfam" id="PF07696">
    <property type="entry name" value="7TMR-DISMED2"/>
    <property type="match status" value="1"/>
</dbReference>
<keyword evidence="3 5" id="KW-0597">Phosphoprotein</keyword>
<feature type="transmembrane region" description="Helical" evidence="6">
    <location>
        <begin position="186"/>
        <end position="206"/>
    </location>
</feature>
<evidence type="ECO:0000256" key="6">
    <source>
        <dbReference type="SAM" id="Phobius"/>
    </source>
</evidence>
<feature type="domain" description="Response regulatory" evidence="9">
    <location>
        <begin position="645"/>
        <end position="767"/>
    </location>
</feature>
<dbReference type="PROSITE" id="PS50110">
    <property type="entry name" value="RESPONSE_REGULATORY"/>
    <property type="match status" value="1"/>
</dbReference>
<dbReference type="InterPro" id="IPR005467">
    <property type="entry name" value="His_kinase_dom"/>
</dbReference>
<sequence length="785" mass="86904">MLKRLLLICLFTNIWSWAQGFESIQIEQPYLNANVVSNGAYLNTPSDPYPILEVISPAILRQFTPVHGSEIGYHQLASETWLTFAVDNLTKRSLRLFLILEAPFLATAELYYNLDAASGYQHVATGADMGLNDRPYQLGNYILPIALEAGTQQLFLRIDPIAATNMAVRLVDEATLVRALRTSLQFNTLVLMLVLMAIGISCHAYYLFRIGTAIWAAVLNLGVLINLNGWNGHITQWLANIAYIEVGAINVGAFMTLMAMTGMLTTMRADQFSRWVADALIWLGRLLIILLGLACSPFTIDLLAVHSFVIPTAMILISLYWIESGPNSFSERLALAGCLVLMSYFICTTLILMGLLSTTGAMLYSLSLMAVLAAILITLASWQAAKTKGARLAVEGLVIPDVHWPLLRKLNHDIRGPINGVLGMAELMQDTTLSAHQQDYVNTVQNAGFALLREADQLQNLIRIGLNRLPENDDEFDLFDLIEDTVQPFSRIAHSKHLELVLDIAPDIPTQYRGNAHIIGQILSNLLDNALKYTEHGEVLLTVKPWQNQRIRFAIIDTGPGMAKDSKARLFHFPDSHDAKQQLPKDVHLGLPISKYLVGILGGQLTLSSELRRGTSFWVDLPLASAADLDAGRATGSTPLPEDLRLMVVDDNLTCRKVIEHLSKSWAVEVLSMSNGQSALANLHNEYHKGLPIDVLILDQNMPTMSGAELAQRIRQDGSLNKDIIIIMMTGTDELANDLGGDEAGMEYFLSKPVSARTLRQTLNRAMPTIMKNRENIHAKNSLFY</sequence>
<feature type="transmembrane region" description="Helical" evidence="6">
    <location>
        <begin position="362"/>
        <end position="382"/>
    </location>
</feature>
<dbReference type="Proteomes" id="UP000229757">
    <property type="component" value="Chromosome"/>
</dbReference>
<dbReference type="SMART" id="SM00448">
    <property type="entry name" value="REC"/>
    <property type="match status" value="1"/>
</dbReference>
<evidence type="ECO:0000313" key="11">
    <source>
        <dbReference type="Proteomes" id="UP000229757"/>
    </source>
</evidence>
<evidence type="ECO:0000256" key="1">
    <source>
        <dbReference type="ARBA" id="ARBA00000085"/>
    </source>
</evidence>
<reference evidence="10 11" key="1">
    <citation type="journal article" date="2017" name="Environ. Microbiol.">
        <title>Genomic and physiological analyses of 'Reinekea forsetii' reveal a versatile opportunistic lifestyle during spring algae blooms.</title>
        <authorList>
            <person name="Avci B."/>
            <person name="Hahnke R.L."/>
            <person name="Chafee M."/>
            <person name="Fischer T."/>
            <person name="Gruber-Vodicka H."/>
            <person name="Tegetmeyer H.E."/>
            <person name="Harder J."/>
            <person name="Fuchs B.M."/>
            <person name="Amann R.I."/>
            <person name="Teeling H."/>
        </authorList>
    </citation>
    <scope>NUCLEOTIDE SEQUENCE [LARGE SCALE GENOMIC DNA]</scope>
    <source>
        <strain evidence="10 11">Hel1_31_D35</strain>
    </source>
</reference>
<dbReference type="PANTHER" id="PTHR45339:SF1">
    <property type="entry name" value="HYBRID SIGNAL TRANSDUCTION HISTIDINE KINASE J"/>
    <property type="match status" value="1"/>
</dbReference>
<organism evidence="10 11">
    <name type="scientific">Reinekea forsetii</name>
    <dbReference type="NCBI Taxonomy" id="1336806"/>
    <lineage>
        <taxon>Bacteria</taxon>
        <taxon>Pseudomonadati</taxon>
        <taxon>Pseudomonadota</taxon>
        <taxon>Gammaproteobacteria</taxon>
        <taxon>Oceanospirillales</taxon>
        <taxon>Saccharospirillaceae</taxon>
        <taxon>Reinekea</taxon>
    </lineage>
</organism>
<evidence type="ECO:0000259" key="8">
    <source>
        <dbReference type="PROSITE" id="PS50109"/>
    </source>
</evidence>
<dbReference type="InterPro" id="IPR003661">
    <property type="entry name" value="HisK_dim/P_dom"/>
</dbReference>
<evidence type="ECO:0000256" key="4">
    <source>
        <dbReference type="ARBA" id="ARBA00023012"/>
    </source>
</evidence>
<evidence type="ECO:0000256" key="5">
    <source>
        <dbReference type="PROSITE-ProRule" id="PRU00169"/>
    </source>
</evidence>
<dbReference type="Pfam" id="PF02518">
    <property type="entry name" value="HATPase_c"/>
    <property type="match status" value="1"/>
</dbReference>
<protein>
    <recommendedName>
        <fullName evidence="2">histidine kinase</fullName>
        <ecNumber evidence="2">2.7.13.3</ecNumber>
    </recommendedName>
</protein>
<keyword evidence="10" id="KW-0808">Transferase</keyword>
<dbReference type="InterPro" id="IPR011622">
    <property type="entry name" value="7TMR_DISM_rcpt_extracell_dom2"/>
</dbReference>
<keyword evidence="6" id="KW-0472">Membrane</keyword>
<evidence type="ECO:0000259" key="9">
    <source>
        <dbReference type="PROSITE" id="PS50110"/>
    </source>
</evidence>
<dbReference type="KEGG" id="rfo:REIFOR_02700"/>
<dbReference type="Gene3D" id="3.40.50.2300">
    <property type="match status" value="1"/>
</dbReference>
<dbReference type="Gene3D" id="2.60.40.2380">
    <property type="match status" value="1"/>
</dbReference>
<feature type="signal peptide" evidence="7">
    <location>
        <begin position="1"/>
        <end position="18"/>
    </location>
</feature>
<dbReference type="GO" id="GO:0000155">
    <property type="term" value="F:phosphorelay sensor kinase activity"/>
    <property type="evidence" value="ECO:0007669"/>
    <property type="project" value="InterPro"/>
</dbReference>
<feature type="transmembrane region" description="Helical" evidence="6">
    <location>
        <begin position="333"/>
        <end position="356"/>
    </location>
</feature>
<dbReference type="OrthoDB" id="9797243at2"/>
<proteinExistence type="predicted"/>
<gene>
    <name evidence="10" type="ORF">REIFOR_02700</name>
</gene>
<keyword evidence="6" id="KW-1133">Transmembrane helix</keyword>
<accession>A0A2K8KSY8</accession>
<dbReference type="Gene3D" id="1.10.287.130">
    <property type="match status" value="1"/>
</dbReference>
<feature type="domain" description="Histidine kinase" evidence="8">
    <location>
        <begin position="409"/>
        <end position="625"/>
    </location>
</feature>
<dbReference type="CDD" id="cd00082">
    <property type="entry name" value="HisKA"/>
    <property type="match status" value="1"/>
</dbReference>
<name>A0A2K8KSY8_9GAMM</name>
<dbReference type="Pfam" id="PF00512">
    <property type="entry name" value="HisKA"/>
    <property type="match status" value="1"/>
</dbReference>
<dbReference type="AlphaFoldDB" id="A0A2K8KSY8"/>
<evidence type="ECO:0000256" key="3">
    <source>
        <dbReference type="ARBA" id="ARBA00022553"/>
    </source>
</evidence>
<dbReference type="PRINTS" id="PR00344">
    <property type="entry name" value="BCTRLSENSOR"/>
</dbReference>
<dbReference type="InterPro" id="IPR004358">
    <property type="entry name" value="Sig_transdc_His_kin-like_C"/>
</dbReference>
<dbReference type="InterPro" id="IPR003594">
    <property type="entry name" value="HATPase_dom"/>
</dbReference>
<keyword evidence="11" id="KW-1185">Reference proteome</keyword>
<comment type="catalytic activity">
    <reaction evidence="1">
        <text>ATP + protein L-histidine = ADP + protein N-phospho-L-histidine.</text>
        <dbReference type="EC" id="2.7.13.3"/>
    </reaction>
</comment>
<keyword evidence="7" id="KW-0732">Signal</keyword>
<feature type="transmembrane region" description="Helical" evidence="6">
    <location>
        <begin position="213"/>
        <end position="230"/>
    </location>
</feature>
<dbReference type="SUPFAM" id="SSF47384">
    <property type="entry name" value="Homodimeric domain of signal transducing histidine kinase"/>
    <property type="match status" value="1"/>
</dbReference>
<dbReference type="PANTHER" id="PTHR45339">
    <property type="entry name" value="HYBRID SIGNAL TRANSDUCTION HISTIDINE KINASE J"/>
    <property type="match status" value="1"/>
</dbReference>
<dbReference type="EMBL" id="CP011797">
    <property type="protein sequence ID" value="ATX77823.1"/>
    <property type="molecule type" value="Genomic_DNA"/>
</dbReference>
<dbReference type="SUPFAM" id="SSF52172">
    <property type="entry name" value="CheY-like"/>
    <property type="match status" value="1"/>
</dbReference>
<feature type="transmembrane region" description="Helical" evidence="6">
    <location>
        <begin position="242"/>
        <end position="263"/>
    </location>
</feature>
<feature type="transmembrane region" description="Helical" evidence="6">
    <location>
        <begin position="275"/>
        <end position="294"/>
    </location>
</feature>
<dbReference type="PROSITE" id="PS50109">
    <property type="entry name" value="HIS_KIN"/>
    <property type="match status" value="1"/>
</dbReference>
<dbReference type="InterPro" id="IPR036890">
    <property type="entry name" value="HATPase_C_sf"/>
</dbReference>
<dbReference type="InterPro" id="IPR001789">
    <property type="entry name" value="Sig_transdc_resp-reg_receiver"/>
</dbReference>
<dbReference type="InterPro" id="IPR011006">
    <property type="entry name" value="CheY-like_superfamily"/>
</dbReference>
<dbReference type="SMART" id="SM00387">
    <property type="entry name" value="HATPase_c"/>
    <property type="match status" value="1"/>
</dbReference>
<dbReference type="SUPFAM" id="SSF55874">
    <property type="entry name" value="ATPase domain of HSP90 chaperone/DNA topoisomerase II/histidine kinase"/>
    <property type="match status" value="1"/>
</dbReference>
<dbReference type="Gene3D" id="3.30.565.10">
    <property type="entry name" value="Histidine kinase-like ATPase, C-terminal domain"/>
    <property type="match status" value="1"/>
</dbReference>
<feature type="modified residue" description="4-aspartylphosphate" evidence="5">
    <location>
        <position position="699"/>
    </location>
</feature>
<evidence type="ECO:0000313" key="10">
    <source>
        <dbReference type="EMBL" id="ATX77823.1"/>
    </source>
</evidence>
<dbReference type="RefSeq" id="WP_100258049.1">
    <property type="nucleotide sequence ID" value="NZ_CP011797.1"/>
</dbReference>
<dbReference type="EC" id="2.7.13.3" evidence="2"/>
<feature type="chain" id="PRO_5014713494" description="histidine kinase" evidence="7">
    <location>
        <begin position="19"/>
        <end position="785"/>
    </location>
</feature>
<dbReference type="InterPro" id="IPR036097">
    <property type="entry name" value="HisK_dim/P_sf"/>
</dbReference>